<dbReference type="GeneID" id="59290038"/>
<accession>A0A8H6FRM0</accession>
<proteinExistence type="predicted"/>
<evidence type="ECO:0000256" key="1">
    <source>
        <dbReference type="SAM" id="Coils"/>
    </source>
</evidence>
<dbReference type="OrthoDB" id="10442786at2759"/>
<name>A0A8H6FRM0_9LECA</name>
<dbReference type="AlphaFoldDB" id="A0A8H6FRM0"/>
<dbReference type="EMBL" id="JACCJC010000038">
    <property type="protein sequence ID" value="KAF6233450.1"/>
    <property type="molecule type" value="Genomic_DNA"/>
</dbReference>
<keyword evidence="3" id="KW-1185">Reference proteome</keyword>
<keyword evidence="1" id="KW-0175">Coiled coil</keyword>
<feature type="coiled-coil region" evidence="1">
    <location>
        <begin position="93"/>
        <end position="127"/>
    </location>
</feature>
<dbReference type="RefSeq" id="XP_037162868.1">
    <property type="nucleotide sequence ID" value="XM_037310282.1"/>
</dbReference>
<sequence length="132" mass="14875">MSSPNAPPESEYWRKEVLGIQKFLASKSLNLSRALAPGDLQAMTEPVEEGPTLISKLEDLTKLQEQWLNDIDNFHKAPTSFKNEQVTKAEVVAQKASEDKDRLAHELQGMQKQKEDLERRSADANETLIIVT</sequence>
<organism evidence="2 3">
    <name type="scientific">Letharia columbiana</name>
    <dbReference type="NCBI Taxonomy" id="112416"/>
    <lineage>
        <taxon>Eukaryota</taxon>
        <taxon>Fungi</taxon>
        <taxon>Dikarya</taxon>
        <taxon>Ascomycota</taxon>
        <taxon>Pezizomycotina</taxon>
        <taxon>Lecanoromycetes</taxon>
        <taxon>OSLEUM clade</taxon>
        <taxon>Lecanoromycetidae</taxon>
        <taxon>Lecanorales</taxon>
        <taxon>Lecanorineae</taxon>
        <taxon>Parmeliaceae</taxon>
        <taxon>Letharia</taxon>
    </lineage>
</organism>
<protein>
    <submittedName>
        <fullName evidence="2">Uncharacterized protein</fullName>
    </submittedName>
</protein>
<comment type="caution">
    <text evidence="2">The sequence shown here is derived from an EMBL/GenBank/DDBJ whole genome shotgun (WGS) entry which is preliminary data.</text>
</comment>
<reference evidence="2 3" key="1">
    <citation type="journal article" date="2020" name="Genomics">
        <title>Complete, high-quality genomes from long-read metagenomic sequencing of two wolf lichen thalli reveals enigmatic genome architecture.</title>
        <authorList>
            <person name="McKenzie S.K."/>
            <person name="Walston R.F."/>
            <person name="Allen J.L."/>
        </authorList>
    </citation>
    <scope>NUCLEOTIDE SEQUENCE [LARGE SCALE GENOMIC DNA]</scope>
    <source>
        <strain evidence="2">WasteWater2</strain>
    </source>
</reference>
<gene>
    <name evidence="2" type="ORF">HO173_008382</name>
</gene>
<evidence type="ECO:0000313" key="2">
    <source>
        <dbReference type="EMBL" id="KAF6233450.1"/>
    </source>
</evidence>
<evidence type="ECO:0000313" key="3">
    <source>
        <dbReference type="Proteomes" id="UP000578531"/>
    </source>
</evidence>
<dbReference type="Proteomes" id="UP000578531">
    <property type="component" value="Unassembled WGS sequence"/>
</dbReference>